<keyword evidence="5" id="KW-0119">Carbohydrate metabolism</keyword>
<dbReference type="Proteomes" id="UP001526166">
    <property type="component" value="Unassembled WGS sequence"/>
</dbReference>
<dbReference type="InterPro" id="IPR017853">
    <property type="entry name" value="GH"/>
</dbReference>
<sequence length="442" mass="48990">MLPGRSEFPSDLLFGVATSSYQIEGHSFGGAGPTHWDSFAATPGNVVRAENGARACDHYHRWPEDLDLIAAAGFDIYRFSTSWARIMPEGRGAVNAEGLDFYDRLVDGMLARGLKPALTLYHWELPAALADLGGWRNRDIAGWLADFTDVVCRRLGDRIWCAAPINEPWCVSWLSHFEGHHAPGLRDIRATARTMHHVLLAHGRAIEVMRGLGISNLGAVCNFEFAHPADGSKAAQIAARRYDAIYNQFFASGLFKGCYPDAVLEGLGPHMPKGWQDDFGVIGAPLDWFGINYYTCKRIAAADTPWPALQEVPGPLPKTAMGWEIYPDGLHHFLTMLARDYTGTLPLYVTENGLASPDPLVDGGIDDQMRLGYFQSHLAACQRAIADGVPLKGYIAWSLLDNYEWALGYEKRFGLVHLDFETLQRTPKASYHAWMKALEPRA</sequence>
<dbReference type="Pfam" id="PF00232">
    <property type="entry name" value="Glyco_hydro_1"/>
    <property type="match status" value="1"/>
</dbReference>
<dbReference type="PROSITE" id="PS00572">
    <property type="entry name" value="GLYCOSYL_HYDROL_F1_1"/>
    <property type="match status" value="1"/>
</dbReference>
<comment type="catalytic activity">
    <reaction evidence="9">
        <text>Hydrolysis of terminal, non-reducing beta-D-glucosyl residues with release of beta-D-glucose.</text>
        <dbReference type="EC" id="3.2.1.21"/>
    </reaction>
</comment>
<accession>A0ABT2ZW65</accession>
<dbReference type="NCBIfam" id="TIGR03356">
    <property type="entry name" value="BGL"/>
    <property type="match status" value="1"/>
</dbReference>
<keyword evidence="6 9" id="KW-0326">Glycosidase</keyword>
<evidence type="ECO:0000256" key="6">
    <source>
        <dbReference type="ARBA" id="ARBA00023295"/>
    </source>
</evidence>
<dbReference type="InterPro" id="IPR018120">
    <property type="entry name" value="Glyco_hydro_1_AS"/>
</dbReference>
<evidence type="ECO:0000256" key="4">
    <source>
        <dbReference type="ARBA" id="ARBA00023001"/>
    </source>
</evidence>
<evidence type="ECO:0000256" key="9">
    <source>
        <dbReference type="RuleBase" id="RU361175"/>
    </source>
</evidence>
<proteinExistence type="inferred from homology"/>
<evidence type="ECO:0000313" key="10">
    <source>
        <dbReference type="EMBL" id="MCV2877994.1"/>
    </source>
</evidence>
<organism evidence="10 11">
    <name type="scientific">Sedimentimonas flavescens</name>
    <dbReference type="NCBI Taxonomy" id="2851012"/>
    <lineage>
        <taxon>Bacteria</taxon>
        <taxon>Pseudomonadati</taxon>
        <taxon>Pseudomonadota</taxon>
        <taxon>Alphaproteobacteria</taxon>
        <taxon>Rhodobacterales</taxon>
        <taxon>Rhodobacter group</taxon>
        <taxon>Sedimentimonas</taxon>
    </lineage>
</organism>
<keyword evidence="11" id="KW-1185">Reference proteome</keyword>
<name>A0ABT2ZW65_9RHOB</name>
<dbReference type="SUPFAM" id="SSF51445">
    <property type="entry name" value="(Trans)glycosidases"/>
    <property type="match status" value="1"/>
</dbReference>
<dbReference type="EC" id="3.2.1.21" evidence="2 9"/>
<keyword evidence="7" id="KW-0624">Polysaccharide degradation</keyword>
<dbReference type="RefSeq" id="WP_263847183.1">
    <property type="nucleotide sequence ID" value="NZ_JAOWKW010000002.1"/>
</dbReference>
<dbReference type="GO" id="GO:0008422">
    <property type="term" value="F:beta-glucosidase activity"/>
    <property type="evidence" value="ECO:0007669"/>
    <property type="project" value="UniProtKB-EC"/>
</dbReference>
<dbReference type="Gene3D" id="3.20.20.80">
    <property type="entry name" value="Glycosidases"/>
    <property type="match status" value="1"/>
</dbReference>
<dbReference type="PANTHER" id="PTHR10353">
    <property type="entry name" value="GLYCOSYL HYDROLASE"/>
    <property type="match status" value="1"/>
</dbReference>
<dbReference type="InterPro" id="IPR017736">
    <property type="entry name" value="Glyco_hydro_1_beta-glucosidase"/>
</dbReference>
<comment type="similarity">
    <text evidence="1 9">Belongs to the glycosyl hydrolase 1 family.</text>
</comment>
<keyword evidence="3 9" id="KW-0378">Hydrolase</keyword>
<evidence type="ECO:0000256" key="1">
    <source>
        <dbReference type="ARBA" id="ARBA00010838"/>
    </source>
</evidence>
<evidence type="ECO:0000256" key="5">
    <source>
        <dbReference type="ARBA" id="ARBA00023277"/>
    </source>
</evidence>
<keyword evidence="4" id="KW-0136">Cellulose degradation</keyword>
<evidence type="ECO:0000256" key="2">
    <source>
        <dbReference type="ARBA" id="ARBA00012744"/>
    </source>
</evidence>
<dbReference type="PANTHER" id="PTHR10353:SF36">
    <property type="entry name" value="LP05116P"/>
    <property type="match status" value="1"/>
</dbReference>
<dbReference type="EMBL" id="JAOWKW010000002">
    <property type="protein sequence ID" value="MCV2877994.1"/>
    <property type="molecule type" value="Genomic_DNA"/>
</dbReference>
<evidence type="ECO:0000256" key="7">
    <source>
        <dbReference type="ARBA" id="ARBA00023326"/>
    </source>
</evidence>
<gene>
    <name evidence="10" type="ORF">OE699_03940</name>
</gene>
<comment type="caution">
    <text evidence="10">The sequence shown here is derived from an EMBL/GenBank/DDBJ whole genome shotgun (WGS) entry which is preliminary data.</text>
</comment>
<evidence type="ECO:0000256" key="3">
    <source>
        <dbReference type="ARBA" id="ARBA00022801"/>
    </source>
</evidence>
<protein>
    <recommendedName>
        <fullName evidence="2 9">Beta-glucosidase</fullName>
        <ecNumber evidence="2 9">3.2.1.21</ecNumber>
    </recommendedName>
</protein>
<dbReference type="PRINTS" id="PR00131">
    <property type="entry name" value="GLHYDRLASE1"/>
</dbReference>
<dbReference type="InterPro" id="IPR001360">
    <property type="entry name" value="Glyco_hydro_1"/>
</dbReference>
<feature type="active site" description="Nucleophile" evidence="8">
    <location>
        <position position="351"/>
    </location>
</feature>
<reference evidence="10 11" key="1">
    <citation type="submission" date="2022-10" db="EMBL/GenBank/DDBJ databases">
        <title>Sinirhodobacter sp. nov., isolated from ocean surface sediments.</title>
        <authorList>
            <person name="He W."/>
            <person name="Wang L."/>
            <person name="Zhang D.-F."/>
        </authorList>
    </citation>
    <scope>NUCLEOTIDE SEQUENCE [LARGE SCALE GENOMIC DNA]</scope>
    <source>
        <strain evidence="10 11">WL0115</strain>
    </source>
</reference>
<evidence type="ECO:0000256" key="8">
    <source>
        <dbReference type="PROSITE-ProRule" id="PRU10055"/>
    </source>
</evidence>
<evidence type="ECO:0000313" key="11">
    <source>
        <dbReference type="Proteomes" id="UP001526166"/>
    </source>
</evidence>